<keyword evidence="2" id="KW-1185">Reference proteome</keyword>
<proteinExistence type="predicted"/>
<dbReference type="OrthoDB" id="5080267at2"/>
<evidence type="ECO:0000313" key="2">
    <source>
        <dbReference type="Proteomes" id="UP000183750"/>
    </source>
</evidence>
<dbReference type="Proteomes" id="UP000183750">
    <property type="component" value="Unassembled WGS sequence"/>
</dbReference>
<dbReference type="EMBL" id="FNSQ01000005">
    <property type="protein sequence ID" value="SEC20741.1"/>
    <property type="molecule type" value="Genomic_DNA"/>
</dbReference>
<sequence>MTTTTFSSSEPLTWKQADTDVHVATRAGEFAGFIEFDGTVHVVRDQRGTALGSFDSLDDARAALERVPERRSSAFSFRLPRGLSRRPRRARA</sequence>
<accession>A0A1H4QMK4</accession>
<organism evidence="1 2">
    <name type="scientific">Microbacterium hydrocarbonoxydans</name>
    <dbReference type="NCBI Taxonomy" id="273678"/>
    <lineage>
        <taxon>Bacteria</taxon>
        <taxon>Bacillati</taxon>
        <taxon>Actinomycetota</taxon>
        <taxon>Actinomycetes</taxon>
        <taxon>Micrococcales</taxon>
        <taxon>Microbacteriaceae</taxon>
        <taxon>Microbacterium</taxon>
    </lineage>
</organism>
<protein>
    <submittedName>
        <fullName evidence="1">Uncharacterized protein</fullName>
    </submittedName>
</protein>
<dbReference type="RefSeq" id="WP_060926398.1">
    <property type="nucleotide sequence ID" value="NZ_FNSQ01000005.1"/>
</dbReference>
<gene>
    <name evidence="1" type="ORF">SAMN04489807_3146</name>
</gene>
<evidence type="ECO:0000313" key="1">
    <source>
        <dbReference type="EMBL" id="SEC20741.1"/>
    </source>
</evidence>
<name>A0A1H4QMK4_9MICO</name>
<reference evidence="2" key="1">
    <citation type="submission" date="2016-10" db="EMBL/GenBank/DDBJ databases">
        <authorList>
            <person name="Varghese N."/>
            <person name="Submissions S."/>
        </authorList>
    </citation>
    <scope>NUCLEOTIDE SEQUENCE [LARGE SCALE GENOMIC DNA]</scope>
    <source>
        <strain evidence="2">DSM 16089</strain>
    </source>
</reference>
<dbReference type="AlphaFoldDB" id="A0A1H4QMK4"/>